<evidence type="ECO:0000256" key="4">
    <source>
        <dbReference type="PROSITE-ProRule" id="PRU00473"/>
    </source>
</evidence>
<keyword evidence="2 4" id="KW-0472">Membrane</keyword>
<dbReference type="PANTHER" id="PTHR30329">
    <property type="entry name" value="STATOR ELEMENT OF FLAGELLAR MOTOR COMPLEX"/>
    <property type="match status" value="1"/>
</dbReference>
<dbReference type="Proteomes" id="UP001476282">
    <property type="component" value="Unassembled WGS sequence"/>
</dbReference>
<evidence type="ECO:0000259" key="6">
    <source>
        <dbReference type="PROSITE" id="PS51123"/>
    </source>
</evidence>
<dbReference type="CDD" id="cd07185">
    <property type="entry name" value="OmpA_C-like"/>
    <property type="match status" value="1"/>
</dbReference>
<feature type="domain" description="OmpA-like" evidence="6">
    <location>
        <begin position="325"/>
        <end position="441"/>
    </location>
</feature>
<dbReference type="PROSITE" id="PS51123">
    <property type="entry name" value="OMPA_2"/>
    <property type="match status" value="1"/>
</dbReference>
<evidence type="ECO:0000256" key="3">
    <source>
        <dbReference type="ARBA" id="ARBA00023237"/>
    </source>
</evidence>
<feature type="region of interest" description="Disordered" evidence="5">
    <location>
        <begin position="409"/>
        <end position="434"/>
    </location>
</feature>
<dbReference type="Pfam" id="PF00691">
    <property type="entry name" value="OmpA"/>
    <property type="match status" value="1"/>
</dbReference>
<accession>A0ABP9UM06</accession>
<dbReference type="InterPro" id="IPR050330">
    <property type="entry name" value="Bact_OuterMem_StrucFunc"/>
</dbReference>
<proteinExistence type="predicted"/>
<keyword evidence="3" id="KW-0998">Cell outer membrane</keyword>
<evidence type="ECO:0000256" key="5">
    <source>
        <dbReference type="SAM" id="MobiDB-lite"/>
    </source>
</evidence>
<dbReference type="SUPFAM" id="SSF103088">
    <property type="entry name" value="OmpA-like"/>
    <property type="match status" value="1"/>
</dbReference>
<dbReference type="InterPro" id="IPR036737">
    <property type="entry name" value="OmpA-like_sf"/>
</dbReference>
<evidence type="ECO:0000256" key="2">
    <source>
        <dbReference type="ARBA" id="ARBA00023136"/>
    </source>
</evidence>
<evidence type="ECO:0000256" key="1">
    <source>
        <dbReference type="ARBA" id="ARBA00004442"/>
    </source>
</evidence>
<dbReference type="PRINTS" id="PR01021">
    <property type="entry name" value="OMPADOMAIN"/>
</dbReference>
<evidence type="ECO:0000313" key="8">
    <source>
        <dbReference type="Proteomes" id="UP001476282"/>
    </source>
</evidence>
<dbReference type="EMBL" id="BAABRI010000009">
    <property type="protein sequence ID" value="GAA5482621.1"/>
    <property type="molecule type" value="Genomic_DNA"/>
</dbReference>
<sequence length="441" mass="48060">MRHQAPYLILALVIGAVATFLLLNRFSPHPVGVEAPQPPPITRAEDPDPVPLPEKIPALEENSIDTTAAEFPEDPGPGMTRRDPGSLVGEIGEALEKGDLQTAGKLIGSAALTPEARQRLAELAAAGSLKLKRPDPAHEVGEMEVNARIRWSLELDGAEPGRDRILLDLNRGQAGWRVGKITLPPGPGEPVPRAIVVDPLGISDAFLQATLRQDFEQAKEFVDTSRVSDAKIAGLCILFEEGHYRLRPEKPLRGMFERDDAAGFLANVLAGDGDAIAQFSMTLGRSAAEGWLVTEINLDELLADYARRFAGGDVYYTPLLKNPRGGDTLVLYFDFDADTLSPRTARQLEIVADILRLDVGKKLTISGHTDALGSENYNEQLSARRAAAVKEFLVRNGVDELQIVTLAKGQSQPRRPNFTESGEDNPSGRRANRRSEIYLDF</sequence>
<comment type="subcellular location">
    <subcellularLocation>
        <location evidence="1">Cell outer membrane</location>
    </subcellularLocation>
</comment>
<dbReference type="RefSeq" id="WP_353566758.1">
    <property type="nucleotide sequence ID" value="NZ_BAABRI010000009.1"/>
</dbReference>
<feature type="compositionally biased region" description="Polar residues" evidence="5">
    <location>
        <begin position="409"/>
        <end position="420"/>
    </location>
</feature>
<name>A0ABP9UM06_9BACT</name>
<gene>
    <name evidence="7" type="primary">pal_1</name>
    <name evidence="7" type="ORF">Hsar01_01844</name>
</gene>
<dbReference type="PANTHER" id="PTHR30329:SF21">
    <property type="entry name" value="LIPOPROTEIN YIAD-RELATED"/>
    <property type="match status" value="1"/>
</dbReference>
<dbReference type="InterPro" id="IPR006664">
    <property type="entry name" value="OMP_bac"/>
</dbReference>
<dbReference type="InterPro" id="IPR006665">
    <property type="entry name" value="OmpA-like"/>
</dbReference>
<protein>
    <submittedName>
        <fullName evidence="7">Peptidoglycan-associated lipoprotein</fullName>
    </submittedName>
</protein>
<evidence type="ECO:0000313" key="7">
    <source>
        <dbReference type="EMBL" id="GAA5482621.1"/>
    </source>
</evidence>
<feature type="region of interest" description="Disordered" evidence="5">
    <location>
        <begin position="62"/>
        <end position="81"/>
    </location>
</feature>
<reference evidence="7 8" key="1">
    <citation type="submission" date="2024-02" db="EMBL/GenBank/DDBJ databases">
        <title>Haloferula sargassicola NBRC 104335.</title>
        <authorList>
            <person name="Ichikawa N."/>
            <person name="Katano-Makiyama Y."/>
            <person name="Hidaka K."/>
        </authorList>
    </citation>
    <scope>NUCLEOTIDE SEQUENCE [LARGE SCALE GENOMIC DNA]</scope>
    <source>
        <strain evidence="7 8">NBRC 104335</strain>
    </source>
</reference>
<keyword evidence="8" id="KW-1185">Reference proteome</keyword>
<comment type="caution">
    <text evidence="7">The sequence shown here is derived from an EMBL/GenBank/DDBJ whole genome shotgun (WGS) entry which is preliminary data.</text>
</comment>
<dbReference type="Gene3D" id="3.30.1330.60">
    <property type="entry name" value="OmpA-like domain"/>
    <property type="match status" value="1"/>
</dbReference>
<organism evidence="7 8">
    <name type="scientific">Haloferula sargassicola</name>
    <dbReference type="NCBI Taxonomy" id="490096"/>
    <lineage>
        <taxon>Bacteria</taxon>
        <taxon>Pseudomonadati</taxon>
        <taxon>Verrucomicrobiota</taxon>
        <taxon>Verrucomicrobiia</taxon>
        <taxon>Verrucomicrobiales</taxon>
        <taxon>Verrucomicrobiaceae</taxon>
        <taxon>Haloferula</taxon>
    </lineage>
</organism>
<keyword evidence="7" id="KW-0449">Lipoprotein</keyword>